<name>A0AAD7GIR7_MYCRO</name>
<dbReference type="AlphaFoldDB" id="A0AAD7GIR7"/>
<evidence type="ECO:0000313" key="2">
    <source>
        <dbReference type="EMBL" id="KAJ7692862.1"/>
    </source>
</evidence>
<evidence type="ECO:0000259" key="1">
    <source>
        <dbReference type="Pfam" id="PF18885"/>
    </source>
</evidence>
<evidence type="ECO:0000313" key="3">
    <source>
        <dbReference type="Proteomes" id="UP001221757"/>
    </source>
</evidence>
<dbReference type="InterPro" id="IPR043708">
    <property type="entry name" value="DUF5648"/>
</dbReference>
<keyword evidence="3" id="KW-1185">Reference proteome</keyword>
<dbReference type="Pfam" id="PF18885">
    <property type="entry name" value="DUF5648"/>
    <property type="match status" value="1"/>
</dbReference>
<sequence length="171" mass="19228">MHSTGQMRTQRRSADTCGNPTDALPFYRSYNPTSVDHFYCSNLNQVNTAITQTGYSLQEVAAMVFVTQKESTVPFYHLWSGPATDSFYTISTTERDNAVKGGYRLEATTEFIYPTQVCGSVPLYRLYHATKLDNFYTTSESERLDFIANQGYNDIEIAGYVLPVMAGTQCD</sequence>
<dbReference type="EMBL" id="JARKIE010000049">
    <property type="protein sequence ID" value="KAJ7692862.1"/>
    <property type="molecule type" value="Genomic_DNA"/>
</dbReference>
<reference evidence="2" key="1">
    <citation type="submission" date="2023-03" db="EMBL/GenBank/DDBJ databases">
        <title>Massive genome expansion in bonnet fungi (Mycena s.s.) driven by repeated elements and novel gene families across ecological guilds.</title>
        <authorList>
            <consortium name="Lawrence Berkeley National Laboratory"/>
            <person name="Harder C.B."/>
            <person name="Miyauchi S."/>
            <person name="Viragh M."/>
            <person name="Kuo A."/>
            <person name="Thoen E."/>
            <person name="Andreopoulos B."/>
            <person name="Lu D."/>
            <person name="Skrede I."/>
            <person name="Drula E."/>
            <person name="Henrissat B."/>
            <person name="Morin E."/>
            <person name="Kohler A."/>
            <person name="Barry K."/>
            <person name="LaButti K."/>
            <person name="Morin E."/>
            <person name="Salamov A."/>
            <person name="Lipzen A."/>
            <person name="Mereny Z."/>
            <person name="Hegedus B."/>
            <person name="Baldrian P."/>
            <person name="Stursova M."/>
            <person name="Weitz H."/>
            <person name="Taylor A."/>
            <person name="Grigoriev I.V."/>
            <person name="Nagy L.G."/>
            <person name="Martin F."/>
            <person name="Kauserud H."/>
        </authorList>
    </citation>
    <scope>NUCLEOTIDE SEQUENCE</scope>
    <source>
        <strain evidence="2">CBHHK067</strain>
    </source>
</reference>
<accession>A0AAD7GIR7</accession>
<proteinExistence type="predicted"/>
<feature type="domain" description="DUF5648" evidence="1">
    <location>
        <begin position="25"/>
        <end position="162"/>
    </location>
</feature>
<dbReference type="Proteomes" id="UP001221757">
    <property type="component" value="Unassembled WGS sequence"/>
</dbReference>
<comment type="caution">
    <text evidence="2">The sequence shown here is derived from an EMBL/GenBank/DDBJ whole genome shotgun (WGS) entry which is preliminary data.</text>
</comment>
<gene>
    <name evidence="2" type="ORF">B0H17DRAFT_1132842</name>
</gene>
<organism evidence="2 3">
    <name type="scientific">Mycena rosella</name>
    <name type="common">Pink bonnet</name>
    <name type="synonym">Agaricus rosellus</name>
    <dbReference type="NCBI Taxonomy" id="1033263"/>
    <lineage>
        <taxon>Eukaryota</taxon>
        <taxon>Fungi</taxon>
        <taxon>Dikarya</taxon>
        <taxon>Basidiomycota</taxon>
        <taxon>Agaricomycotina</taxon>
        <taxon>Agaricomycetes</taxon>
        <taxon>Agaricomycetidae</taxon>
        <taxon>Agaricales</taxon>
        <taxon>Marasmiineae</taxon>
        <taxon>Mycenaceae</taxon>
        <taxon>Mycena</taxon>
    </lineage>
</organism>
<protein>
    <recommendedName>
        <fullName evidence="1">DUF5648 domain-containing protein</fullName>
    </recommendedName>
</protein>